<gene>
    <name evidence="1" type="ORF">DW948_13790</name>
</gene>
<sequence length="77" mass="8813">MHFPTLYKLIPLLYFQCERYNSRFKNIGQERMLVRNKSSVTNLNTISHISLLAVAVAAITTGTGQSYRKLKAVKRIV</sequence>
<proteinExistence type="predicted"/>
<evidence type="ECO:0000313" key="2">
    <source>
        <dbReference type="Proteomes" id="UP000286341"/>
    </source>
</evidence>
<dbReference type="EMBL" id="QSFB01000028">
    <property type="protein sequence ID" value="RHA09685.1"/>
    <property type="molecule type" value="Genomic_DNA"/>
</dbReference>
<evidence type="ECO:0000313" key="1">
    <source>
        <dbReference type="EMBL" id="RHA09685.1"/>
    </source>
</evidence>
<dbReference type="Proteomes" id="UP000286341">
    <property type="component" value="Unassembled WGS sequence"/>
</dbReference>
<accession>A0A413QRE3</accession>
<comment type="caution">
    <text evidence="1">The sequence shown here is derived from an EMBL/GenBank/DDBJ whole genome shotgun (WGS) entry which is preliminary data.</text>
</comment>
<protein>
    <submittedName>
        <fullName evidence="1">Uncharacterized protein</fullName>
    </submittedName>
</protein>
<reference evidence="1 2" key="1">
    <citation type="submission" date="2018-08" db="EMBL/GenBank/DDBJ databases">
        <title>A genome reference for cultivated species of the human gut microbiota.</title>
        <authorList>
            <person name="Zou Y."/>
            <person name="Xue W."/>
            <person name="Luo G."/>
        </authorList>
    </citation>
    <scope>NUCLEOTIDE SEQUENCE [LARGE SCALE GENOMIC DNA]</scope>
    <source>
        <strain evidence="1 2">AM44-1AT</strain>
    </source>
</reference>
<organism evidence="1 2">
    <name type="scientific">Agathobacter rectalis</name>
    <dbReference type="NCBI Taxonomy" id="39491"/>
    <lineage>
        <taxon>Bacteria</taxon>
        <taxon>Bacillati</taxon>
        <taxon>Bacillota</taxon>
        <taxon>Clostridia</taxon>
        <taxon>Lachnospirales</taxon>
        <taxon>Lachnospiraceae</taxon>
        <taxon>Agathobacter</taxon>
    </lineage>
</organism>
<dbReference type="AlphaFoldDB" id="A0A413QRE3"/>
<name>A0A413QRE3_9FIRM</name>